<evidence type="ECO:0000256" key="1">
    <source>
        <dbReference type="SAM" id="MobiDB-lite"/>
    </source>
</evidence>
<keyword evidence="4" id="KW-1185">Reference proteome</keyword>
<sequence>MRIRTDDEVYRIDAVWLGPPRATFPWRARYVAWGVGITVFLLVTLIERRIGFGFSFFSTAWAVVITIVVTRMICSRINQERPLGAVAAMWVRELTAPRQTGSGQGGAASAARVRVRPERPRPKNKRAAKKAAKKSKKAAARNGTTRRQSAGARSSSRTGGPQQAQQPAQASGGRRRPRRTRSKEAPGVSSPA</sequence>
<dbReference type="EMBL" id="BAABAL010000017">
    <property type="protein sequence ID" value="GAA4018770.1"/>
    <property type="molecule type" value="Genomic_DNA"/>
</dbReference>
<keyword evidence="2" id="KW-1133">Transmembrane helix</keyword>
<comment type="caution">
    <text evidence="3">The sequence shown here is derived from an EMBL/GenBank/DDBJ whole genome shotgun (WGS) entry which is preliminary data.</text>
</comment>
<organism evidence="3 4">
    <name type="scientific">Allokutzneria multivorans</name>
    <dbReference type="NCBI Taxonomy" id="1142134"/>
    <lineage>
        <taxon>Bacteria</taxon>
        <taxon>Bacillati</taxon>
        <taxon>Actinomycetota</taxon>
        <taxon>Actinomycetes</taxon>
        <taxon>Pseudonocardiales</taxon>
        <taxon>Pseudonocardiaceae</taxon>
        <taxon>Allokutzneria</taxon>
    </lineage>
</organism>
<dbReference type="Proteomes" id="UP001501747">
    <property type="component" value="Unassembled WGS sequence"/>
</dbReference>
<proteinExistence type="predicted"/>
<feature type="compositionally biased region" description="Basic residues" evidence="1">
    <location>
        <begin position="122"/>
        <end position="139"/>
    </location>
</feature>
<reference evidence="4" key="1">
    <citation type="journal article" date="2019" name="Int. J. Syst. Evol. Microbiol.">
        <title>The Global Catalogue of Microorganisms (GCM) 10K type strain sequencing project: providing services to taxonomists for standard genome sequencing and annotation.</title>
        <authorList>
            <consortium name="The Broad Institute Genomics Platform"/>
            <consortium name="The Broad Institute Genome Sequencing Center for Infectious Disease"/>
            <person name="Wu L."/>
            <person name="Ma J."/>
        </authorList>
    </citation>
    <scope>NUCLEOTIDE SEQUENCE [LARGE SCALE GENOMIC DNA]</scope>
    <source>
        <strain evidence="4">JCM 17342</strain>
    </source>
</reference>
<keyword evidence="2" id="KW-0812">Transmembrane</keyword>
<keyword evidence="2" id="KW-0472">Membrane</keyword>
<evidence type="ECO:0000313" key="3">
    <source>
        <dbReference type="EMBL" id="GAA4018770.1"/>
    </source>
</evidence>
<dbReference type="RefSeq" id="WP_344878599.1">
    <property type="nucleotide sequence ID" value="NZ_BAABAL010000017.1"/>
</dbReference>
<feature type="transmembrane region" description="Helical" evidence="2">
    <location>
        <begin position="30"/>
        <end position="46"/>
    </location>
</feature>
<evidence type="ECO:0000256" key="2">
    <source>
        <dbReference type="SAM" id="Phobius"/>
    </source>
</evidence>
<feature type="transmembrane region" description="Helical" evidence="2">
    <location>
        <begin position="52"/>
        <end position="74"/>
    </location>
</feature>
<feature type="region of interest" description="Disordered" evidence="1">
    <location>
        <begin position="97"/>
        <end position="192"/>
    </location>
</feature>
<gene>
    <name evidence="3" type="ORF">GCM10022247_48020</name>
</gene>
<protein>
    <submittedName>
        <fullName evidence="3">Uncharacterized protein</fullName>
    </submittedName>
</protein>
<accession>A0ABP7SZD0</accession>
<evidence type="ECO:0000313" key="4">
    <source>
        <dbReference type="Proteomes" id="UP001501747"/>
    </source>
</evidence>
<name>A0ABP7SZD0_9PSEU</name>
<feature type="compositionally biased region" description="Low complexity" evidence="1">
    <location>
        <begin position="140"/>
        <end position="172"/>
    </location>
</feature>